<dbReference type="InterPro" id="IPR041490">
    <property type="entry name" value="KstR2_TetR_C"/>
</dbReference>
<sequence length="219" mass="23904">MTDDLRATVTEPWRDYERSELSAPLAAALAAFEEQGYHGTSVREIAGRAGLSVPGLYHHYPSKQSLLQGLLEMTMNDLAWRTEAALAAASDDPVDRYDAVVEVLLQFHIHRRAQAFIGSSEIRSLEPDYRPVYTQKRRKLQGIVDDLIRDGVRAGVFVTGDPADTGRAITTMCVGVSTWYKPEGRLSADEIVARFGHIARAAVGHVGDTSTGSSSTTSV</sequence>
<name>A0ABW3G437_9NOCA</name>
<dbReference type="PANTHER" id="PTHR30055">
    <property type="entry name" value="HTH-TYPE TRANSCRIPTIONAL REGULATOR RUTR"/>
    <property type="match status" value="1"/>
</dbReference>
<evidence type="ECO:0000313" key="4">
    <source>
        <dbReference type="EMBL" id="MFD0925225.1"/>
    </source>
</evidence>
<protein>
    <submittedName>
        <fullName evidence="4">TetR/AcrR family transcriptional regulator</fullName>
    </submittedName>
</protein>
<dbReference type="PROSITE" id="PS50977">
    <property type="entry name" value="HTH_TETR_2"/>
    <property type="match status" value="1"/>
</dbReference>
<dbReference type="InterPro" id="IPR036271">
    <property type="entry name" value="Tet_transcr_reg_TetR-rel_C_sf"/>
</dbReference>
<dbReference type="InterPro" id="IPR009057">
    <property type="entry name" value="Homeodomain-like_sf"/>
</dbReference>
<dbReference type="PRINTS" id="PR00455">
    <property type="entry name" value="HTHTETR"/>
</dbReference>
<dbReference type="InterPro" id="IPR001647">
    <property type="entry name" value="HTH_TetR"/>
</dbReference>
<comment type="caution">
    <text evidence="4">The sequence shown here is derived from an EMBL/GenBank/DDBJ whole genome shotgun (WGS) entry which is preliminary data.</text>
</comment>
<dbReference type="Pfam" id="PF00440">
    <property type="entry name" value="TetR_N"/>
    <property type="match status" value="1"/>
</dbReference>
<feature type="DNA-binding region" description="H-T-H motif" evidence="2">
    <location>
        <begin position="41"/>
        <end position="60"/>
    </location>
</feature>
<keyword evidence="5" id="KW-1185">Reference proteome</keyword>
<dbReference type="Pfam" id="PF17932">
    <property type="entry name" value="TetR_C_24"/>
    <property type="match status" value="1"/>
</dbReference>
<proteinExistence type="predicted"/>
<dbReference type="PANTHER" id="PTHR30055:SF237">
    <property type="entry name" value="TRANSCRIPTIONAL REPRESSOR MCE3R"/>
    <property type="match status" value="1"/>
</dbReference>
<dbReference type="InterPro" id="IPR050109">
    <property type="entry name" value="HTH-type_TetR-like_transc_reg"/>
</dbReference>
<reference evidence="5" key="1">
    <citation type="journal article" date="2019" name="Int. J. Syst. Evol. Microbiol.">
        <title>The Global Catalogue of Microorganisms (GCM) 10K type strain sequencing project: providing services to taxonomists for standard genome sequencing and annotation.</title>
        <authorList>
            <consortium name="The Broad Institute Genomics Platform"/>
            <consortium name="The Broad Institute Genome Sequencing Center for Infectious Disease"/>
            <person name="Wu L."/>
            <person name="Ma J."/>
        </authorList>
    </citation>
    <scope>NUCLEOTIDE SEQUENCE [LARGE SCALE GENOMIC DNA]</scope>
    <source>
        <strain evidence="5">CCUG 50873</strain>
    </source>
</reference>
<evidence type="ECO:0000256" key="2">
    <source>
        <dbReference type="PROSITE-ProRule" id="PRU00335"/>
    </source>
</evidence>
<keyword evidence="1 2" id="KW-0238">DNA-binding</keyword>
<evidence type="ECO:0000256" key="1">
    <source>
        <dbReference type="ARBA" id="ARBA00023125"/>
    </source>
</evidence>
<dbReference type="RefSeq" id="WP_253646809.1">
    <property type="nucleotide sequence ID" value="NZ_BAAAMO010000002.1"/>
</dbReference>
<dbReference type="SUPFAM" id="SSF48498">
    <property type="entry name" value="Tetracyclin repressor-like, C-terminal domain"/>
    <property type="match status" value="1"/>
</dbReference>
<evidence type="ECO:0000313" key="5">
    <source>
        <dbReference type="Proteomes" id="UP001597068"/>
    </source>
</evidence>
<evidence type="ECO:0000259" key="3">
    <source>
        <dbReference type="PROSITE" id="PS50977"/>
    </source>
</evidence>
<dbReference type="Gene3D" id="1.10.357.10">
    <property type="entry name" value="Tetracycline Repressor, domain 2"/>
    <property type="match status" value="1"/>
</dbReference>
<gene>
    <name evidence="4" type="ORF">ACFQ04_05685</name>
</gene>
<accession>A0ABW3G437</accession>
<organism evidence="4 5">
    <name type="scientific">Williamsia deligens</name>
    <dbReference type="NCBI Taxonomy" id="321325"/>
    <lineage>
        <taxon>Bacteria</taxon>
        <taxon>Bacillati</taxon>
        <taxon>Actinomycetota</taxon>
        <taxon>Actinomycetes</taxon>
        <taxon>Mycobacteriales</taxon>
        <taxon>Nocardiaceae</taxon>
        <taxon>Williamsia</taxon>
    </lineage>
</organism>
<dbReference type="SUPFAM" id="SSF46689">
    <property type="entry name" value="Homeodomain-like"/>
    <property type="match status" value="1"/>
</dbReference>
<feature type="domain" description="HTH tetR-type" evidence="3">
    <location>
        <begin position="18"/>
        <end position="78"/>
    </location>
</feature>
<dbReference type="EMBL" id="JBHTIL010000001">
    <property type="protein sequence ID" value="MFD0925225.1"/>
    <property type="molecule type" value="Genomic_DNA"/>
</dbReference>
<dbReference type="Proteomes" id="UP001597068">
    <property type="component" value="Unassembled WGS sequence"/>
</dbReference>